<feature type="active site" evidence="6">
    <location>
        <position position="157"/>
    </location>
</feature>
<comment type="caution">
    <text evidence="12">The sequence shown here is derived from an EMBL/GenBank/DDBJ whole genome shotgun (WGS) entry which is preliminary data.</text>
</comment>
<dbReference type="PANTHER" id="PTHR24422">
    <property type="entry name" value="CHEMOTAXIS PROTEIN METHYLTRANSFERASE"/>
    <property type="match status" value="1"/>
</dbReference>
<dbReference type="EC" id="2.1.1.80" evidence="2"/>
<dbReference type="Proteomes" id="UP001180487">
    <property type="component" value="Unassembled WGS sequence"/>
</dbReference>
<dbReference type="Pfam" id="PF00989">
    <property type="entry name" value="PAS"/>
    <property type="match status" value="1"/>
</dbReference>
<dbReference type="InterPro" id="IPR000780">
    <property type="entry name" value="CheR_MeTrfase"/>
</dbReference>
<evidence type="ECO:0000256" key="1">
    <source>
        <dbReference type="ARBA" id="ARBA00001541"/>
    </source>
</evidence>
<reference evidence="12 13" key="1">
    <citation type="submission" date="2023-07" db="EMBL/GenBank/DDBJ databases">
        <title>Sorghum-associated microbial communities from plants grown in Nebraska, USA.</title>
        <authorList>
            <person name="Schachtman D."/>
        </authorList>
    </citation>
    <scope>NUCLEOTIDE SEQUENCE [LARGE SCALE GENOMIC DNA]</scope>
    <source>
        <strain evidence="12 13">BE313</strain>
    </source>
</reference>
<dbReference type="CDD" id="cd00130">
    <property type="entry name" value="PAS"/>
    <property type="match status" value="1"/>
</dbReference>
<evidence type="ECO:0000313" key="12">
    <source>
        <dbReference type="EMBL" id="MDR7376235.1"/>
    </source>
</evidence>
<name>A0ABU2C4H0_9BURK</name>
<dbReference type="SUPFAM" id="SSF47757">
    <property type="entry name" value="Chemotaxis receptor methyltransferase CheR, N-terminal domain"/>
    <property type="match status" value="1"/>
</dbReference>
<proteinExistence type="predicted"/>
<feature type="region of interest" description="Disordered" evidence="7">
    <location>
        <begin position="699"/>
        <end position="727"/>
    </location>
</feature>
<comment type="catalytic activity">
    <reaction evidence="1">
        <text>L-glutamyl-[protein] + S-adenosyl-L-methionine = [protein]-L-glutamate 5-O-methyl ester + S-adenosyl-L-homocysteine</text>
        <dbReference type="Rhea" id="RHEA:24452"/>
        <dbReference type="Rhea" id="RHEA-COMP:10208"/>
        <dbReference type="Rhea" id="RHEA-COMP:10311"/>
        <dbReference type="ChEBI" id="CHEBI:29973"/>
        <dbReference type="ChEBI" id="CHEBI:57856"/>
        <dbReference type="ChEBI" id="CHEBI:59789"/>
        <dbReference type="ChEBI" id="CHEBI:82795"/>
        <dbReference type="EC" id="2.1.1.80"/>
    </reaction>
</comment>
<dbReference type="PRINTS" id="PR00996">
    <property type="entry name" value="CHERMTFRASE"/>
</dbReference>
<dbReference type="InterPro" id="IPR036804">
    <property type="entry name" value="CheR_N_sf"/>
</dbReference>
<feature type="compositionally biased region" description="Polar residues" evidence="7">
    <location>
        <begin position="713"/>
        <end position="726"/>
    </location>
</feature>
<dbReference type="InterPro" id="IPR050903">
    <property type="entry name" value="Bact_Chemotaxis_MeTrfase"/>
</dbReference>
<feature type="active site" evidence="6">
    <location>
        <position position="65"/>
    </location>
</feature>
<dbReference type="InterPro" id="IPR035909">
    <property type="entry name" value="CheB_C"/>
</dbReference>
<dbReference type="GO" id="GO:0008984">
    <property type="term" value="F:protein-glutamate methylesterase activity"/>
    <property type="evidence" value="ECO:0007669"/>
    <property type="project" value="UniProtKB-EC"/>
</dbReference>
<evidence type="ECO:0000259" key="11">
    <source>
        <dbReference type="PROSITE" id="PS50123"/>
    </source>
</evidence>
<dbReference type="GO" id="GO:0008983">
    <property type="term" value="F:protein-glutamate O-methyltransferase activity"/>
    <property type="evidence" value="ECO:0007669"/>
    <property type="project" value="UniProtKB-EC"/>
</dbReference>
<accession>A0ABU2C4H0</accession>
<dbReference type="Gene3D" id="3.40.50.150">
    <property type="entry name" value="Vaccinia Virus protein VP39"/>
    <property type="match status" value="1"/>
</dbReference>
<dbReference type="InterPro" id="IPR022642">
    <property type="entry name" value="CheR_C"/>
</dbReference>
<dbReference type="InterPro" id="IPR035965">
    <property type="entry name" value="PAS-like_dom_sf"/>
</dbReference>
<dbReference type="InterPro" id="IPR000673">
    <property type="entry name" value="Sig_transdc_resp-reg_Me-estase"/>
</dbReference>
<dbReference type="PROSITE" id="PS50122">
    <property type="entry name" value="CHEB"/>
    <property type="match status" value="1"/>
</dbReference>
<evidence type="ECO:0000256" key="3">
    <source>
        <dbReference type="ARBA" id="ARBA00022603"/>
    </source>
</evidence>
<organism evidence="12 13">
    <name type="scientific">Rhodoferax ferrireducens</name>
    <dbReference type="NCBI Taxonomy" id="192843"/>
    <lineage>
        <taxon>Bacteria</taxon>
        <taxon>Pseudomonadati</taxon>
        <taxon>Pseudomonadota</taxon>
        <taxon>Betaproteobacteria</taxon>
        <taxon>Burkholderiales</taxon>
        <taxon>Comamonadaceae</taxon>
        <taxon>Rhodoferax</taxon>
    </lineage>
</organism>
<feature type="domain" description="CheR-type methyltransferase" evidence="11">
    <location>
        <begin position="223"/>
        <end position="499"/>
    </location>
</feature>
<evidence type="ECO:0000256" key="4">
    <source>
        <dbReference type="ARBA" id="ARBA00022679"/>
    </source>
</evidence>
<evidence type="ECO:0000256" key="2">
    <source>
        <dbReference type="ARBA" id="ARBA00012534"/>
    </source>
</evidence>
<keyword evidence="5" id="KW-0949">S-adenosyl-L-methionine</keyword>
<dbReference type="InterPro" id="IPR000700">
    <property type="entry name" value="PAS-assoc_C"/>
</dbReference>
<dbReference type="NCBIfam" id="TIGR00229">
    <property type="entry name" value="sensory_box"/>
    <property type="match status" value="1"/>
</dbReference>
<dbReference type="CDD" id="cd16434">
    <property type="entry name" value="CheB-CheR_fusion"/>
    <property type="match status" value="1"/>
</dbReference>
<evidence type="ECO:0000256" key="7">
    <source>
        <dbReference type="SAM" id="MobiDB-lite"/>
    </source>
</evidence>
<dbReference type="Pfam" id="PF01339">
    <property type="entry name" value="CheB_methylest"/>
    <property type="match status" value="1"/>
</dbReference>
<dbReference type="SUPFAM" id="SSF53335">
    <property type="entry name" value="S-adenosyl-L-methionine-dependent methyltransferases"/>
    <property type="match status" value="1"/>
</dbReference>
<dbReference type="SUPFAM" id="SSF52738">
    <property type="entry name" value="Methylesterase CheB, C-terminal domain"/>
    <property type="match status" value="1"/>
</dbReference>
<dbReference type="Gene3D" id="1.10.155.10">
    <property type="entry name" value="Chemotaxis receptor methyltransferase CheR, N-terminal domain"/>
    <property type="match status" value="1"/>
</dbReference>
<feature type="domain" description="CheB-type methylesterase" evidence="10">
    <location>
        <begin position="24"/>
        <end position="215"/>
    </location>
</feature>
<evidence type="ECO:0000259" key="8">
    <source>
        <dbReference type="PROSITE" id="PS50112"/>
    </source>
</evidence>
<dbReference type="SMART" id="SM00091">
    <property type="entry name" value="PAS"/>
    <property type="match status" value="2"/>
</dbReference>
<keyword evidence="6" id="KW-0145">Chemotaxis</keyword>
<dbReference type="PANTHER" id="PTHR24422:SF27">
    <property type="entry name" value="PROTEIN-GLUTAMATE O-METHYLTRANSFERASE"/>
    <property type="match status" value="1"/>
</dbReference>
<feature type="domain" description="PAS" evidence="8">
    <location>
        <begin position="884"/>
        <end position="927"/>
    </location>
</feature>
<dbReference type="Pfam" id="PF03705">
    <property type="entry name" value="CheR_N"/>
    <property type="match status" value="1"/>
</dbReference>
<evidence type="ECO:0000256" key="5">
    <source>
        <dbReference type="ARBA" id="ARBA00022691"/>
    </source>
</evidence>
<dbReference type="RefSeq" id="WP_310371040.1">
    <property type="nucleotide sequence ID" value="NZ_JAVDXT010000001.1"/>
</dbReference>
<dbReference type="Pfam" id="PF01739">
    <property type="entry name" value="CheR"/>
    <property type="match status" value="1"/>
</dbReference>
<feature type="region of interest" description="Disordered" evidence="7">
    <location>
        <begin position="1"/>
        <end position="22"/>
    </location>
</feature>
<keyword evidence="3 12" id="KW-0489">Methyltransferase</keyword>
<evidence type="ECO:0000256" key="6">
    <source>
        <dbReference type="PROSITE-ProRule" id="PRU00050"/>
    </source>
</evidence>
<dbReference type="Pfam" id="PF13596">
    <property type="entry name" value="PAS_10"/>
    <property type="match status" value="1"/>
</dbReference>
<keyword evidence="6 12" id="KW-0378">Hydrolase</keyword>
<dbReference type="PROSITE" id="PS50123">
    <property type="entry name" value="CHER"/>
    <property type="match status" value="1"/>
</dbReference>
<sequence length="1009" mass="109989">MASKGPGSKKSPSTAAAPATPTLPGPQFPIVGIGASAGGLAAFEAFFSGMPDHKDPGMAFVLVQHLAPDHSSLLTELMQRHTRMQVVEVTDGMLVQVNCAYIIPPNRDMAFLNGALHLLEPSAPRGHRLPIDFLFRSLAQDQHARAIGIVLSGTGSDGTLGLRAIKDEGGMVMVQNPASAEYDGMPRSSLATGLVDYELPPAEMPAQLMAYVAHAFGRPPRPVTSTSAPQTENALKKIFILLRTHTGHDFSQYKPSTIYRRIERRMAVHQIEALDDYVKFLQHTTTEVDALFNDLLIGVTNFFRDPEAFEVLEAQVLPKLFEGKPAGAVVRAWSAGCSTGEEAYSIAILLQERLEALKLSYKVQVFATDIDSRAIATARAGLYPASIADDITPERLARFFTAEPDGSAYRVHKSIRDMLVFSEHNLVKDPPFSKLDLISCRNLLIYMGSDLQKKVMALFHYALLPGGMLFLGSSETVGELGDVFAVLDRKAKAYQRKEDFQGAQRAALGRFLPPTAIKDVVLPPASGKLPTPLKLSLRALTEQTLLQQLAPVAALVNAQGDILYLHGRTGMFLEPAPGEAGINNIVKMAREGLRRELTTALHKAANSKERVQIANLRVKTNGHFTPVNLSVCPVDTGPPSALESPLYLVVLEEAPALELPAQTPPLLSASSHSQDTQAQIAELNEELQAKEEYLHAANEELETSNEELKSSNEEMQSINEELQSTNEELETSKEELQSINEELATVNTELQTKVTDLSRANNDMNNLLAGTGIGTIFLDHGLHILRFTPAVTQIIHLILSDVGRPVAHIASNLVGYDRLVADVQQVLTSLQAYEIDVQTVDRKHYTMRILPYRTQDNVVEGVVITFVDITEMVRTREALRTANAQLRLAVVVRDAFDAITVQDLNGSILAWNPGAVRMYGWSETEALAMNVSARIPAAEHGIALERVQQLSQAQTLEPYVTQRLAKDGSVIEVSLTSTALLNASGQVYAIATTERAKEFETGQKNGGGL</sequence>
<dbReference type="GO" id="GO:0032259">
    <property type="term" value="P:methylation"/>
    <property type="evidence" value="ECO:0007669"/>
    <property type="project" value="UniProtKB-KW"/>
</dbReference>
<evidence type="ECO:0000259" key="10">
    <source>
        <dbReference type="PROSITE" id="PS50122"/>
    </source>
</evidence>
<dbReference type="SMART" id="SM00138">
    <property type="entry name" value="MeTrc"/>
    <property type="match status" value="1"/>
</dbReference>
<dbReference type="InterPro" id="IPR013767">
    <property type="entry name" value="PAS_fold"/>
</dbReference>
<gene>
    <name evidence="12" type="ORF">J2X19_000893</name>
</gene>
<dbReference type="InterPro" id="IPR022641">
    <property type="entry name" value="CheR_N"/>
</dbReference>
<feature type="active site" evidence="6">
    <location>
        <position position="36"/>
    </location>
</feature>
<dbReference type="InterPro" id="IPR000014">
    <property type="entry name" value="PAS"/>
</dbReference>
<feature type="domain" description="PAC" evidence="9">
    <location>
        <begin position="831"/>
        <end position="881"/>
    </location>
</feature>
<dbReference type="PROSITE" id="PS50113">
    <property type="entry name" value="PAC"/>
    <property type="match status" value="1"/>
</dbReference>
<evidence type="ECO:0000259" key="9">
    <source>
        <dbReference type="PROSITE" id="PS50113"/>
    </source>
</evidence>
<feature type="compositionally biased region" description="Low complexity" evidence="7">
    <location>
        <begin position="1"/>
        <end position="20"/>
    </location>
</feature>
<dbReference type="Gene3D" id="3.40.50.180">
    <property type="entry name" value="Methylesterase CheB, C-terminal domain"/>
    <property type="match status" value="1"/>
</dbReference>
<keyword evidence="13" id="KW-1185">Reference proteome</keyword>
<dbReference type="SUPFAM" id="SSF55785">
    <property type="entry name" value="PYP-like sensor domain (PAS domain)"/>
    <property type="match status" value="2"/>
</dbReference>
<dbReference type="EMBL" id="JAVDXT010000001">
    <property type="protein sequence ID" value="MDR7376235.1"/>
    <property type="molecule type" value="Genomic_DNA"/>
</dbReference>
<dbReference type="PROSITE" id="PS50112">
    <property type="entry name" value="PAS"/>
    <property type="match status" value="1"/>
</dbReference>
<protein>
    <recommendedName>
        <fullName evidence="2">protein-glutamate O-methyltransferase</fullName>
        <ecNumber evidence="2">2.1.1.80</ecNumber>
    </recommendedName>
</protein>
<dbReference type="InterPro" id="IPR029063">
    <property type="entry name" value="SAM-dependent_MTases_sf"/>
</dbReference>
<keyword evidence="4 12" id="KW-0808">Transferase</keyword>
<dbReference type="Gene3D" id="3.30.450.20">
    <property type="entry name" value="PAS domain"/>
    <property type="match status" value="2"/>
</dbReference>
<evidence type="ECO:0000313" key="13">
    <source>
        <dbReference type="Proteomes" id="UP001180487"/>
    </source>
</evidence>